<dbReference type="Gene3D" id="3.40.980.10">
    <property type="entry name" value="MoaB/Mog-like domain"/>
    <property type="match status" value="1"/>
</dbReference>
<dbReference type="EMBL" id="FQYR01000005">
    <property type="protein sequence ID" value="SHK12430.1"/>
    <property type="molecule type" value="Genomic_DNA"/>
</dbReference>
<organism evidence="3 4">
    <name type="scientific">Rubritalea squalenifaciens DSM 18772</name>
    <dbReference type="NCBI Taxonomy" id="1123071"/>
    <lineage>
        <taxon>Bacteria</taxon>
        <taxon>Pseudomonadati</taxon>
        <taxon>Verrucomicrobiota</taxon>
        <taxon>Verrucomicrobiia</taxon>
        <taxon>Verrucomicrobiales</taxon>
        <taxon>Rubritaleaceae</taxon>
        <taxon>Rubritalea</taxon>
    </lineage>
</organism>
<dbReference type="HAMAP" id="MF_00226_B">
    <property type="entry name" value="CinA_B"/>
    <property type="match status" value="1"/>
</dbReference>
<dbReference type="Proteomes" id="UP000184510">
    <property type="component" value="Unassembled WGS sequence"/>
</dbReference>
<dbReference type="NCBIfam" id="TIGR00200">
    <property type="entry name" value="cinA_nterm"/>
    <property type="match status" value="1"/>
</dbReference>
<dbReference type="Gene3D" id="3.90.950.20">
    <property type="entry name" value="CinA-like"/>
    <property type="match status" value="1"/>
</dbReference>
<keyword evidence="4" id="KW-1185">Reference proteome</keyword>
<dbReference type="STRING" id="1123071.SAMN02745181_3327"/>
<dbReference type="Pfam" id="PF00994">
    <property type="entry name" value="MoCF_biosynth"/>
    <property type="match status" value="1"/>
</dbReference>
<dbReference type="FunCoup" id="A0A1M6PWX9">
    <property type="interactions" value="114"/>
</dbReference>
<sequence length="416" mass="44131">MGMHIEVVNTGTELLLGTTLNSHGAWIGQRLMEQGLRVARQTTVPDGEPVKQALAEAIERSEVLIVTGGLGPTSDDLTREATAEAMGIELIEDEHALRVIEQFFANRGRPMAEGNRKQALTPCGAEVLPNPNGTAPGVYVPPRLGKGSPCAVFLLPGPPNELYPMYQAEVPHRLAALANLDADSGMHEMKFTGIGESDFHDGVDQKLHQIAGLEIGYCARPGELDLRLIGSPEAREKGRAIVLAEYADECISEGGRSLEETVVQLLTDQGLKLALAESCTGGLVASRVTDVPGASVVLTHGFVTYANEAKRDVLGVPQGFLENYGAVSEEVARAMAEGALHVSGADVAAAVTGIAGPGGGSEEKPVGTVWISVARRDSETITFKAFKPWGRDVFKMVVSQLVLDSVRRVAMNLPLA</sequence>
<protein>
    <recommendedName>
        <fullName evidence="1">CinA-like protein</fullName>
    </recommendedName>
</protein>
<dbReference type="InParanoid" id="A0A1M6PWX9"/>
<evidence type="ECO:0000313" key="3">
    <source>
        <dbReference type="EMBL" id="SHK12430.1"/>
    </source>
</evidence>
<dbReference type="NCBIfam" id="NF001813">
    <property type="entry name" value="PRK00549.1"/>
    <property type="match status" value="1"/>
</dbReference>
<dbReference type="InterPro" id="IPR036425">
    <property type="entry name" value="MoaB/Mog-like_dom_sf"/>
</dbReference>
<dbReference type="Pfam" id="PF02464">
    <property type="entry name" value="CinA"/>
    <property type="match status" value="1"/>
</dbReference>
<comment type="similarity">
    <text evidence="1">Belongs to the CinA family.</text>
</comment>
<dbReference type="CDD" id="cd00885">
    <property type="entry name" value="cinA"/>
    <property type="match status" value="1"/>
</dbReference>
<evidence type="ECO:0000259" key="2">
    <source>
        <dbReference type="SMART" id="SM00852"/>
    </source>
</evidence>
<dbReference type="SUPFAM" id="SSF53218">
    <property type="entry name" value="Molybdenum cofactor biosynthesis proteins"/>
    <property type="match status" value="1"/>
</dbReference>
<dbReference type="SUPFAM" id="SSF142433">
    <property type="entry name" value="CinA-like"/>
    <property type="match status" value="1"/>
</dbReference>
<dbReference type="NCBIfam" id="TIGR00199">
    <property type="entry name" value="PncC_domain"/>
    <property type="match status" value="1"/>
</dbReference>
<dbReference type="InterPro" id="IPR008136">
    <property type="entry name" value="CinA_C"/>
</dbReference>
<dbReference type="InterPro" id="IPR008135">
    <property type="entry name" value="Competence-induced_CinA"/>
</dbReference>
<accession>A0A1M6PWX9</accession>
<name>A0A1M6PWX9_9BACT</name>
<evidence type="ECO:0000313" key="4">
    <source>
        <dbReference type="Proteomes" id="UP000184510"/>
    </source>
</evidence>
<dbReference type="PANTHER" id="PTHR13939">
    <property type="entry name" value="NICOTINAMIDE-NUCLEOTIDE AMIDOHYDROLASE PNCC"/>
    <property type="match status" value="1"/>
</dbReference>
<dbReference type="InterPro" id="IPR036653">
    <property type="entry name" value="CinA-like_C"/>
</dbReference>
<dbReference type="OrthoDB" id="9801454at2"/>
<dbReference type="AlphaFoldDB" id="A0A1M6PWX9"/>
<reference evidence="3 4" key="1">
    <citation type="submission" date="2016-11" db="EMBL/GenBank/DDBJ databases">
        <authorList>
            <person name="Jaros S."/>
            <person name="Januszkiewicz K."/>
            <person name="Wedrychowicz H."/>
        </authorList>
    </citation>
    <scope>NUCLEOTIDE SEQUENCE [LARGE SCALE GENOMIC DNA]</scope>
    <source>
        <strain evidence="3 4">DSM 18772</strain>
    </source>
</reference>
<gene>
    <name evidence="3" type="ORF">SAMN02745181_3327</name>
</gene>
<feature type="domain" description="MoaB/Mog" evidence="2">
    <location>
        <begin position="6"/>
        <end position="176"/>
    </location>
</feature>
<dbReference type="InterPro" id="IPR001453">
    <property type="entry name" value="MoaB/Mog_dom"/>
</dbReference>
<dbReference type="PIRSF" id="PIRSF006728">
    <property type="entry name" value="CinA"/>
    <property type="match status" value="1"/>
</dbReference>
<proteinExistence type="inferred from homology"/>
<dbReference type="PANTHER" id="PTHR13939:SF0">
    <property type="entry name" value="NMN AMIDOHYDROLASE-LIKE PROTEIN YFAY"/>
    <property type="match status" value="1"/>
</dbReference>
<evidence type="ECO:0000256" key="1">
    <source>
        <dbReference type="HAMAP-Rule" id="MF_00226"/>
    </source>
</evidence>
<dbReference type="InterPro" id="IPR050101">
    <property type="entry name" value="CinA"/>
</dbReference>
<dbReference type="SMART" id="SM00852">
    <property type="entry name" value="MoCF_biosynth"/>
    <property type="match status" value="1"/>
</dbReference>